<organism evidence="6 7">
    <name type="scientific">Sporolactobacillus nakayamae</name>
    <dbReference type="NCBI Taxonomy" id="269670"/>
    <lineage>
        <taxon>Bacteria</taxon>
        <taxon>Bacillati</taxon>
        <taxon>Bacillota</taxon>
        <taxon>Bacilli</taxon>
        <taxon>Bacillales</taxon>
        <taxon>Sporolactobacillaceae</taxon>
        <taxon>Sporolactobacillus</taxon>
    </lineage>
</organism>
<keyword evidence="3" id="KW-0804">Transcription</keyword>
<dbReference type="Pfam" id="PF00392">
    <property type="entry name" value="GntR"/>
    <property type="match status" value="1"/>
</dbReference>
<accession>A0A1I2MT50</accession>
<sequence length="125" mass="14327">MDIILLNTADQPIYQQIKMQIATQILSGALQQGKKLPSIRGLAKELKISVITTKRAYEDLENEGFIDTVPGKGSFVSARDQSQFKKQRIKEIQAKLTEIIEESKQYDMTLEQMIHLVKKVYTREN</sequence>
<protein>
    <submittedName>
        <fullName evidence="6">Transcriptional regulator, GntR family</fullName>
    </submittedName>
</protein>
<evidence type="ECO:0000256" key="1">
    <source>
        <dbReference type="ARBA" id="ARBA00023015"/>
    </source>
</evidence>
<dbReference type="PANTHER" id="PTHR38445">
    <property type="entry name" value="HTH-TYPE TRANSCRIPTIONAL REPRESSOR YTRA"/>
    <property type="match status" value="1"/>
</dbReference>
<feature type="domain" description="HTH gntR-type" evidence="5">
    <location>
        <begin position="11"/>
        <end position="79"/>
    </location>
</feature>
<evidence type="ECO:0000256" key="3">
    <source>
        <dbReference type="ARBA" id="ARBA00023163"/>
    </source>
</evidence>
<dbReference type="GO" id="GO:0003677">
    <property type="term" value="F:DNA binding"/>
    <property type="evidence" value="ECO:0007669"/>
    <property type="project" value="UniProtKB-KW"/>
</dbReference>
<evidence type="ECO:0000313" key="6">
    <source>
        <dbReference type="EMBL" id="SFF93869.1"/>
    </source>
</evidence>
<evidence type="ECO:0000313" key="7">
    <source>
        <dbReference type="Proteomes" id="UP000198752"/>
    </source>
</evidence>
<evidence type="ECO:0000256" key="2">
    <source>
        <dbReference type="ARBA" id="ARBA00023125"/>
    </source>
</evidence>
<name>A0A1I2MT50_9BACL</name>
<dbReference type="PANTHER" id="PTHR38445:SF7">
    <property type="entry name" value="GNTR-FAMILY TRANSCRIPTIONAL REGULATOR"/>
    <property type="match status" value="1"/>
</dbReference>
<evidence type="ECO:0000259" key="5">
    <source>
        <dbReference type="PROSITE" id="PS50949"/>
    </source>
</evidence>
<dbReference type="CDD" id="cd07377">
    <property type="entry name" value="WHTH_GntR"/>
    <property type="match status" value="1"/>
</dbReference>
<proteinExistence type="predicted"/>
<dbReference type="PROSITE" id="PS50949">
    <property type="entry name" value="HTH_GNTR"/>
    <property type="match status" value="1"/>
</dbReference>
<dbReference type="Proteomes" id="UP000198752">
    <property type="component" value="Unassembled WGS sequence"/>
</dbReference>
<dbReference type="STRING" id="269670.SAMN02982927_00032"/>
<evidence type="ECO:0000256" key="4">
    <source>
        <dbReference type="SAM" id="Coils"/>
    </source>
</evidence>
<feature type="coiled-coil region" evidence="4">
    <location>
        <begin position="43"/>
        <end position="102"/>
    </location>
</feature>
<dbReference type="InterPro" id="IPR000524">
    <property type="entry name" value="Tscrpt_reg_HTH_GntR"/>
</dbReference>
<dbReference type="SUPFAM" id="SSF46785">
    <property type="entry name" value="Winged helix' DNA-binding domain"/>
    <property type="match status" value="1"/>
</dbReference>
<dbReference type="AlphaFoldDB" id="A0A1I2MT50"/>
<keyword evidence="1" id="KW-0805">Transcription regulation</keyword>
<dbReference type="GO" id="GO:0003700">
    <property type="term" value="F:DNA-binding transcription factor activity"/>
    <property type="evidence" value="ECO:0007669"/>
    <property type="project" value="InterPro"/>
</dbReference>
<dbReference type="InterPro" id="IPR036388">
    <property type="entry name" value="WH-like_DNA-bd_sf"/>
</dbReference>
<dbReference type="OrthoDB" id="9801546at2"/>
<dbReference type="RefSeq" id="WP_093668874.1">
    <property type="nucleotide sequence ID" value="NZ_FOOY01000003.1"/>
</dbReference>
<keyword evidence="4" id="KW-0175">Coiled coil</keyword>
<dbReference type="Gene3D" id="1.10.10.10">
    <property type="entry name" value="Winged helix-like DNA-binding domain superfamily/Winged helix DNA-binding domain"/>
    <property type="match status" value="1"/>
</dbReference>
<dbReference type="SMART" id="SM00345">
    <property type="entry name" value="HTH_GNTR"/>
    <property type="match status" value="1"/>
</dbReference>
<dbReference type="EMBL" id="FOOY01000003">
    <property type="protein sequence ID" value="SFF93869.1"/>
    <property type="molecule type" value="Genomic_DNA"/>
</dbReference>
<gene>
    <name evidence="6" type="ORF">SAMN02982927_00032</name>
</gene>
<keyword evidence="2" id="KW-0238">DNA-binding</keyword>
<reference evidence="7" key="1">
    <citation type="submission" date="2016-10" db="EMBL/GenBank/DDBJ databases">
        <authorList>
            <person name="Varghese N."/>
            <person name="Submissions S."/>
        </authorList>
    </citation>
    <scope>NUCLEOTIDE SEQUENCE [LARGE SCALE GENOMIC DNA]</scope>
    <source>
        <strain evidence="7">ATCC 700379</strain>
    </source>
</reference>
<keyword evidence="7" id="KW-1185">Reference proteome</keyword>
<dbReference type="InterPro" id="IPR036390">
    <property type="entry name" value="WH_DNA-bd_sf"/>
</dbReference>